<dbReference type="Proteomes" id="UP001165363">
    <property type="component" value="Unassembled WGS sequence"/>
</dbReference>
<organism evidence="1 2">
    <name type="scientific">Sphingomonas alba</name>
    <dbReference type="NCBI Taxonomy" id="2908208"/>
    <lineage>
        <taxon>Bacteria</taxon>
        <taxon>Pseudomonadati</taxon>
        <taxon>Pseudomonadota</taxon>
        <taxon>Alphaproteobacteria</taxon>
        <taxon>Sphingomonadales</taxon>
        <taxon>Sphingomonadaceae</taxon>
        <taxon>Sphingomonas</taxon>
    </lineage>
</organism>
<name>A0ABT0RJQ9_9SPHN</name>
<gene>
    <name evidence="1" type="ORF">LZ536_02820</name>
</gene>
<evidence type="ECO:0000313" key="1">
    <source>
        <dbReference type="EMBL" id="MCL6682835.1"/>
    </source>
</evidence>
<comment type="caution">
    <text evidence="1">The sequence shown here is derived from an EMBL/GenBank/DDBJ whole genome shotgun (WGS) entry which is preliminary data.</text>
</comment>
<keyword evidence="2" id="KW-1185">Reference proteome</keyword>
<proteinExistence type="predicted"/>
<sequence>MPNAAKRLYVPEFAHVARTLLIELREAHRRLTAELASMDRITARNAADLTSCTTARWQLSQAVLQRRLIAARICDYFIHRLDAGRRDQLKQLMVADRARCGKARRIWAVGPPPT</sequence>
<evidence type="ECO:0000313" key="2">
    <source>
        <dbReference type="Proteomes" id="UP001165363"/>
    </source>
</evidence>
<protein>
    <submittedName>
        <fullName evidence="1">Uncharacterized protein</fullName>
    </submittedName>
</protein>
<reference evidence="1" key="1">
    <citation type="submission" date="2022-05" db="EMBL/GenBank/DDBJ databases">
        <authorList>
            <person name="Jo J.-H."/>
            <person name="Im W.-T."/>
        </authorList>
    </citation>
    <scope>NUCLEOTIDE SEQUENCE</scope>
    <source>
        <strain evidence="1">SE158</strain>
    </source>
</reference>
<dbReference type="EMBL" id="JAMGBD010000001">
    <property type="protein sequence ID" value="MCL6682835.1"/>
    <property type="molecule type" value="Genomic_DNA"/>
</dbReference>
<accession>A0ABT0RJQ9</accession>
<dbReference type="RefSeq" id="WP_249846782.1">
    <property type="nucleotide sequence ID" value="NZ_JAMGBD010000001.1"/>
</dbReference>